<protein>
    <submittedName>
        <fullName evidence="1">Uncharacterized protein</fullName>
    </submittedName>
</protein>
<sequence>MAGLAIQPWKEYCHRHDLRYSELHLGIKYLMRCHRVELQVMRRDLSWPKDPWLSFLRDQISMTSGGFEKVGVLQRFLEGTFWNSCRCAWEVCESYHDACDITCGSQMVPSMELARVNLGRFLEFPFEETRSAGHEPVMHGKQVSLHVTVSAGVLRMKGEPKEDLGLQQGGYSIWLARYGSKSARESGRPRMVVERLHQAVSHVDLGGSRVDGITPGGIARGSWW</sequence>
<evidence type="ECO:0000313" key="1">
    <source>
        <dbReference type="EMBL" id="KAJ4956150.1"/>
    </source>
</evidence>
<name>A0A9Q0JZB3_9MAGN</name>
<proteinExistence type="predicted"/>
<dbReference type="AlphaFoldDB" id="A0A9Q0JZB3"/>
<gene>
    <name evidence="1" type="ORF">NE237_012933</name>
</gene>
<keyword evidence="2" id="KW-1185">Reference proteome</keyword>
<dbReference type="EMBL" id="JAMYWD010000011">
    <property type="protein sequence ID" value="KAJ4956150.1"/>
    <property type="molecule type" value="Genomic_DNA"/>
</dbReference>
<reference evidence="1" key="1">
    <citation type="journal article" date="2023" name="Plant J.">
        <title>The genome of the king protea, Protea cynaroides.</title>
        <authorList>
            <person name="Chang J."/>
            <person name="Duong T.A."/>
            <person name="Schoeman C."/>
            <person name="Ma X."/>
            <person name="Roodt D."/>
            <person name="Barker N."/>
            <person name="Li Z."/>
            <person name="Van de Peer Y."/>
            <person name="Mizrachi E."/>
        </authorList>
    </citation>
    <scope>NUCLEOTIDE SEQUENCE</scope>
    <source>
        <tissue evidence="1">Young leaves</tissue>
    </source>
</reference>
<comment type="caution">
    <text evidence="1">The sequence shown here is derived from an EMBL/GenBank/DDBJ whole genome shotgun (WGS) entry which is preliminary data.</text>
</comment>
<organism evidence="1 2">
    <name type="scientific">Protea cynaroides</name>
    <dbReference type="NCBI Taxonomy" id="273540"/>
    <lineage>
        <taxon>Eukaryota</taxon>
        <taxon>Viridiplantae</taxon>
        <taxon>Streptophyta</taxon>
        <taxon>Embryophyta</taxon>
        <taxon>Tracheophyta</taxon>
        <taxon>Spermatophyta</taxon>
        <taxon>Magnoliopsida</taxon>
        <taxon>Proteales</taxon>
        <taxon>Proteaceae</taxon>
        <taxon>Protea</taxon>
    </lineage>
</organism>
<evidence type="ECO:0000313" key="2">
    <source>
        <dbReference type="Proteomes" id="UP001141806"/>
    </source>
</evidence>
<accession>A0A9Q0JZB3</accession>
<dbReference type="Proteomes" id="UP001141806">
    <property type="component" value="Unassembled WGS sequence"/>
</dbReference>